<comment type="caution">
    <text evidence="1">The sequence shown here is derived from an EMBL/GenBank/DDBJ whole genome shotgun (WGS) entry which is preliminary data.</text>
</comment>
<accession>A0ABW7EU54</accession>
<sequence length="479" mass="49347">MTRPIRTGASRRSFLRAVGGLAASAAIPQHGLPLVTGLAGMAALASQSSHAATTSGYKALVCLYMNGGSDSHNWVVPTDATGYAEYARSRGELALAAERLQGITVAGQANGRSFGMPAELGPLRTWYEAGQAAILANVGPLVRPITKAEYNAGVGVPAKLFSHNDQASTWQSLAPEGAASGWGGRMGDILMSANAQPVFTAVSASGNAVFLSGSSVSQYQVGLEGPVSASGMNGGSVFGSSTAGSALQRAYASTSTDRLQAEYARVMQRGMGANAALQAALSGVNVPAIPGTAIAQVNTVGTTLDKLSLARQLRIVLQIIAANQALGMRRQVFMVQMGGFDTHANQMRDQPVQMAQVAQSINYFMSALNSLGLQNNVTLFTASDFGRTLLSNGDGSDHGWGGHQFVAGGAVRGGTMYGQFPTTALGTSQDVGSGRLLPTMAVSQMAGSMAAWMGLNASEQMQVLPSLANFSGLPAFMKA</sequence>
<evidence type="ECO:0000313" key="2">
    <source>
        <dbReference type="Proteomes" id="UP001606300"/>
    </source>
</evidence>
<keyword evidence="2" id="KW-1185">Reference proteome</keyword>
<dbReference type="InterPro" id="IPR006311">
    <property type="entry name" value="TAT_signal"/>
</dbReference>
<protein>
    <submittedName>
        <fullName evidence="1">DUF1501 domain-containing protein</fullName>
    </submittedName>
</protein>
<dbReference type="Pfam" id="PF07394">
    <property type="entry name" value="DUF1501"/>
    <property type="match status" value="1"/>
</dbReference>
<organism evidence="1 2">
    <name type="scientific">Pelomonas dachongensis</name>
    <dbReference type="NCBI Taxonomy" id="3299029"/>
    <lineage>
        <taxon>Bacteria</taxon>
        <taxon>Pseudomonadati</taxon>
        <taxon>Pseudomonadota</taxon>
        <taxon>Betaproteobacteria</taxon>
        <taxon>Burkholderiales</taxon>
        <taxon>Sphaerotilaceae</taxon>
        <taxon>Roseateles</taxon>
    </lineage>
</organism>
<dbReference type="InterPro" id="IPR010869">
    <property type="entry name" value="DUF1501"/>
</dbReference>
<reference evidence="1 2" key="1">
    <citation type="submission" date="2024-09" db="EMBL/GenBank/DDBJ databases">
        <title>Novel species of the genus Pelomonas and Roseateles isolated from streams.</title>
        <authorList>
            <person name="Lu H."/>
        </authorList>
    </citation>
    <scope>NUCLEOTIDE SEQUENCE [LARGE SCALE GENOMIC DNA]</scope>
    <source>
        <strain evidence="1 2">DC23W</strain>
    </source>
</reference>
<dbReference type="PANTHER" id="PTHR43737:SF1">
    <property type="entry name" value="DUF1501 DOMAIN-CONTAINING PROTEIN"/>
    <property type="match status" value="1"/>
</dbReference>
<dbReference type="Proteomes" id="UP001606300">
    <property type="component" value="Unassembled WGS sequence"/>
</dbReference>
<dbReference type="EMBL" id="JBIGHY010000015">
    <property type="protein sequence ID" value="MFG6417042.1"/>
    <property type="molecule type" value="Genomic_DNA"/>
</dbReference>
<dbReference type="RefSeq" id="WP_394473101.1">
    <property type="nucleotide sequence ID" value="NZ_JBIGHY010000015.1"/>
</dbReference>
<proteinExistence type="predicted"/>
<dbReference type="PROSITE" id="PS51318">
    <property type="entry name" value="TAT"/>
    <property type="match status" value="1"/>
</dbReference>
<evidence type="ECO:0000313" key="1">
    <source>
        <dbReference type="EMBL" id="MFG6417042.1"/>
    </source>
</evidence>
<name>A0ABW7EU54_9BURK</name>
<gene>
    <name evidence="1" type="ORF">ACG02S_24405</name>
</gene>
<dbReference type="PANTHER" id="PTHR43737">
    <property type="entry name" value="BLL7424 PROTEIN"/>
    <property type="match status" value="1"/>
</dbReference>